<organism evidence="2 3">
    <name type="scientific">Phenylobacterium montanum</name>
    <dbReference type="NCBI Taxonomy" id="2823693"/>
    <lineage>
        <taxon>Bacteria</taxon>
        <taxon>Pseudomonadati</taxon>
        <taxon>Pseudomonadota</taxon>
        <taxon>Alphaproteobacteria</taxon>
        <taxon>Caulobacterales</taxon>
        <taxon>Caulobacteraceae</taxon>
        <taxon>Phenylobacterium</taxon>
    </lineage>
</organism>
<dbReference type="RefSeq" id="WP_211939904.1">
    <property type="nucleotide sequence ID" value="NZ_CP073078.1"/>
</dbReference>
<keyword evidence="1" id="KW-0812">Transmembrane</keyword>
<keyword evidence="3" id="KW-1185">Reference proteome</keyword>
<feature type="transmembrane region" description="Helical" evidence="1">
    <location>
        <begin position="67"/>
        <end position="85"/>
    </location>
</feature>
<dbReference type="Proteomes" id="UP000676409">
    <property type="component" value="Chromosome"/>
</dbReference>
<dbReference type="EMBL" id="CP073078">
    <property type="protein sequence ID" value="QUD89852.1"/>
    <property type="molecule type" value="Genomic_DNA"/>
</dbReference>
<sequence>MDKKAIALVDECQRQFDSCRYSAASLFIWLKYARWWRTAFLVIPIIIGGAASSQILTDFGGTIGKSAAILCGALAGFFPAIYVALNMDMNLLSISRAATEFTNLRDRFRQAALVKSAEPFEEFNAVFEQLMDRMDAIRSSAPPSPEWCFKEAQKKIGAGDYDFAVDLGIRPKAEKAPSEIPS</sequence>
<evidence type="ECO:0000313" key="2">
    <source>
        <dbReference type="EMBL" id="QUD89852.1"/>
    </source>
</evidence>
<accession>A0A975IW97</accession>
<proteinExistence type="predicted"/>
<evidence type="ECO:0000313" key="3">
    <source>
        <dbReference type="Proteomes" id="UP000676409"/>
    </source>
</evidence>
<dbReference type="KEGG" id="caul:KCG34_08275"/>
<feature type="transmembrane region" description="Helical" evidence="1">
    <location>
        <begin position="35"/>
        <end position="55"/>
    </location>
</feature>
<keyword evidence="1" id="KW-1133">Transmembrane helix</keyword>
<dbReference type="AlphaFoldDB" id="A0A975IW97"/>
<evidence type="ECO:0000256" key="1">
    <source>
        <dbReference type="SAM" id="Phobius"/>
    </source>
</evidence>
<reference evidence="2" key="1">
    <citation type="submission" date="2021-04" db="EMBL/GenBank/DDBJ databases">
        <title>The complete genome sequence of Caulobacter sp. S6.</title>
        <authorList>
            <person name="Tang Y."/>
            <person name="Ouyang W."/>
            <person name="Liu Q."/>
            <person name="Huang B."/>
            <person name="Guo Z."/>
            <person name="Lei P."/>
        </authorList>
    </citation>
    <scope>NUCLEOTIDE SEQUENCE</scope>
    <source>
        <strain evidence="2">S6</strain>
    </source>
</reference>
<evidence type="ECO:0008006" key="4">
    <source>
        <dbReference type="Google" id="ProtNLM"/>
    </source>
</evidence>
<keyword evidence="1" id="KW-0472">Membrane</keyword>
<protein>
    <recommendedName>
        <fullName evidence="4">SLATT domain-containing protein</fullName>
    </recommendedName>
</protein>
<name>A0A975IW97_9CAUL</name>
<gene>
    <name evidence="2" type="ORF">KCG34_08275</name>
</gene>